<keyword evidence="4" id="KW-0138">CF(0)</keyword>
<keyword evidence="8" id="KW-0496">Mitochondrion</keyword>
<dbReference type="EMBL" id="BT077001">
    <property type="protein sequence ID" value="ACO11425.1"/>
    <property type="molecule type" value="mRNA"/>
</dbReference>
<dbReference type="GO" id="GO:0005743">
    <property type="term" value="C:mitochondrial inner membrane"/>
    <property type="evidence" value="ECO:0007669"/>
    <property type="project" value="UniProtKB-SubCell"/>
</dbReference>
<sequence length="139" mass="15502">MPSFAPSMHSPQSFPKFDFAMYRGRIAVPGMVDNFEKQWGALKVPFPADNVSSGLEAEAGSAKSKYDSFVAESNSRKVGIEAERKSWESMLPIEEMNREEALEAVPWLSIDVKNPTHFPHESKKIDTIDLDAHFGKKAA</sequence>
<keyword evidence="5" id="KW-0375">Hydrogen ion transport</keyword>
<evidence type="ECO:0000256" key="7">
    <source>
        <dbReference type="ARBA" id="ARBA00023065"/>
    </source>
</evidence>
<keyword evidence="6" id="KW-0999">Mitochondrion inner membrane</keyword>
<evidence type="ECO:0000256" key="5">
    <source>
        <dbReference type="ARBA" id="ARBA00022781"/>
    </source>
</evidence>
<evidence type="ECO:0000256" key="8">
    <source>
        <dbReference type="ARBA" id="ARBA00023128"/>
    </source>
</evidence>
<proteinExistence type="evidence at transcript level"/>
<dbReference type="GO" id="GO:0015078">
    <property type="term" value="F:proton transmembrane transporter activity"/>
    <property type="evidence" value="ECO:0007669"/>
    <property type="project" value="InterPro"/>
</dbReference>
<reference evidence="10" key="1">
    <citation type="submission" date="2009-03" db="EMBL/GenBank/DDBJ databases">
        <title>Caligus rogercresseyi ESTs and full-length cDNAs.</title>
        <authorList>
            <person name="Yasuike M."/>
            <person name="von Schalburg K."/>
            <person name="Cooper G."/>
            <person name="Leong J."/>
            <person name="Jones S.R.M."/>
            <person name="Koop B.F."/>
        </authorList>
    </citation>
    <scope>NUCLEOTIDE SEQUENCE</scope>
    <source>
        <tissue evidence="10">Whole tissue</tissue>
    </source>
</reference>
<evidence type="ECO:0000256" key="6">
    <source>
        <dbReference type="ARBA" id="ARBA00022792"/>
    </source>
</evidence>
<dbReference type="PANTHER" id="PTHR12700">
    <property type="entry name" value="ATP SYNTHASE SUBUNIT D, MITOCHONDRIAL"/>
    <property type="match status" value="1"/>
</dbReference>
<evidence type="ECO:0000256" key="3">
    <source>
        <dbReference type="ARBA" id="ARBA00022448"/>
    </source>
</evidence>
<name>C1BQX2_CALRO</name>
<comment type="subcellular location">
    <subcellularLocation>
        <location evidence="1">Mitochondrion inner membrane</location>
    </subcellularLocation>
</comment>
<protein>
    <submittedName>
        <fullName evidence="10">ATP synthase subunit d, mitochondrial</fullName>
    </submittedName>
</protein>
<gene>
    <name evidence="10" type="primary">ATP5H</name>
</gene>
<dbReference type="InterPro" id="IPR036228">
    <property type="entry name" value="ATP_synth_F0_dsu_sf_mt"/>
</dbReference>
<comment type="similarity">
    <text evidence="2">Belongs to the ATPase d subunit family.</text>
</comment>
<dbReference type="InterPro" id="IPR008689">
    <property type="entry name" value="ATP_synth_F0_dsu_mt"/>
</dbReference>
<keyword evidence="3" id="KW-0813">Transport</keyword>
<evidence type="ECO:0000256" key="2">
    <source>
        <dbReference type="ARBA" id="ARBA00006842"/>
    </source>
</evidence>
<keyword evidence="7" id="KW-0406">Ion transport</keyword>
<evidence type="ECO:0000256" key="1">
    <source>
        <dbReference type="ARBA" id="ARBA00004273"/>
    </source>
</evidence>
<evidence type="ECO:0000313" key="10">
    <source>
        <dbReference type="EMBL" id="ACO11425.1"/>
    </source>
</evidence>
<organism evidence="10">
    <name type="scientific">Caligus rogercresseyi</name>
    <name type="common">Sea louse</name>
    <dbReference type="NCBI Taxonomy" id="217165"/>
    <lineage>
        <taxon>Eukaryota</taxon>
        <taxon>Metazoa</taxon>
        <taxon>Ecdysozoa</taxon>
        <taxon>Arthropoda</taxon>
        <taxon>Crustacea</taxon>
        <taxon>Multicrustacea</taxon>
        <taxon>Hexanauplia</taxon>
        <taxon>Copepoda</taxon>
        <taxon>Siphonostomatoida</taxon>
        <taxon>Caligidae</taxon>
        <taxon>Caligus</taxon>
    </lineage>
</organism>
<accession>C1BQX2</accession>
<keyword evidence="9" id="KW-0472">Membrane</keyword>
<dbReference type="GO" id="GO:0045259">
    <property type="term" value="C:proton-transporting ATP synthase complex"/>
    <property type="evidence" value="ECO:0007669"/>
    <property type="project" value="UniProtKB-KW"/>
</dbReference>
<dbReference type="SUPFAM" id="SSF161065">
    <property type="entry name" value="ATP synthase D chain-like"/>
    <property type="match status" value="1"/>
</dbReference>
<evidence type="ECO:0000256" key="4">
    <source>
        <dbReference type="ARBA" id="ARBA00022547"/>
    </source>
</evidence>
<dbReference type="GO" id="GO:0015986">
    <property type="term" value="P:proton motive force-driven ATP synthesis"/>
    <property type="evidence" value="ECO:0007669"/>
    <property type="project" value="InterPro"/>
</dbReference>
<dbReference type="Gene3D" id="6.10.280.70">
    <property type="match status" value="1"/>
</dbReference>
<dbReference type="Pfam" id="PF05873">
    <property type="entry name" value="Mt_ATP-synt_D"/>
    <property type="match status" value="1"/>
</dbReference>
<dbReference type="AlphaFoldDB" id="C1BQX2"/>
<evidence type="ECO:0000256" key="9">
    <source>
        <dbReference type="ARBA" id="ARBA00023136"/>
    </source>
</evidence>